<evidence type="ECO:0000256" key="3">
    <source>
        <dbReference type="ARBA" id="ARBA00023163"/>
    </source>
</evidence>
<sequence length="187" mass="21968">MEKTFYIKNMVCDRCIKVLRNEIRDENIKVLTVRLGELAVDISSENEVSKIQKIVESNGFFLIDDNNLKLVEQTKITLISLFEHLPLVDKNLSEIITDKLKQEYSKVSKIFSYNEKITLEKYFIKLKVEKAKELIHNRDLNFTKISRLLNYSNLTHLSNQFKAETGMSLTEYKAMEKNFRNPLDQII</sequence>
<gene>
    <name evidence="5" type="ORF">GGR31_000614</name>
</gene>
<accession>A0ABU1K5Z8</accession>
<keyword evidence="3" id="KW-0804">Transcription</keyword>
<dbReference type="RefSeq" id="WP_228249723.1">
    <property type="nucleotide sequence ID" value="NZ_JAVDQA010000001.1"/>
</dbReference>
<proteinExistence type="predicted"/>
<evidence type="ECO:0000313" key="6">
    <source>
        <dbReference type="Proteomes" id="UP001257659"/>
    </source>
</evidence>
<dbReference type="SMART" id="SM00342">
    <property type="entry name" value="HTH_ARAC"/>
    <property type="match status" value="1"/>
</dbReference>
<keyword evidence="1" id="KW-0805">Transcription regulation</keyword>
<dbReference type="EMBL" id="JAVDQA010000001">
    <property type="protein sequence ID" value="MDR6299998.1"/>
    <property type="molecule type" value="Genomic_DNA"/>
</dbReference>
<reference evidence="5 6" key="1">
    <citation type="submission" date="2023-07" db="EMBL/GenBank/DDBJ databases">
        <title>Genomic Encyclopedia of Type Strains, Phase IV (KMG-IV): sequencing the most valuable type-strain genomes for metagenomic binning, comparative biology and taxonomic classification.</title>
        <authorList>
            <person name="Goeker M."/>
        </authorList>
    </citation>
    <scope>NUCLEOTIDE SEQUENCE [LARGE SCALE GENOMIC DNA]</scope>
    <source>
        <strain evidence="5 6">DSM 102814</strain>
    </source>
</reference>
<dbReference type="InterPro" id="IPR018060">
    <property type="entry name" value="HTH_AraC"/>
</dbReference>
<comment type="caution">
    <text evidence="5">The sequence shown here is derived from an EMBL/GenBank/DDBJ whole genome shotgun (WGS) entry which is preliminary data.</text>
</comment>
<dbReference type="SUPFAM" id="SSF46689">
    <property type="entry name" value="Homeodomain-like"/>
    <property type="match status" value="1"/>
</dbReference>
<dbReference type="Gene3D" id="1.10.10.60">
    <property type="entry name" value="Homeodomain-like"/>
    <property type="match status" value="1"/>
</dbReference>
<evidence type="ECO:0000256" key="2">
    <source>
        <dbReference type="ARBA" id="ARBA00023125"/>
    </source>
</evidence>
<evidence type="ECO:0000313" key="5">
    <source>
        <dbReference type="EMBL" id="MDR6299998.1"/>
    </source>
</evidence>
<keyword evidence="2" id="KW-0238">DNA-binding</keyword>
<dbReference type="Proteomes" id="UP001257659">
    <property type="component" value="Unassembled WGS sequence"/>
</dbReference>
<protein>
    <submittedName>
        <fullName evidence="5">AraC-like DNA-binding protein/copper chaperone CopZ</fullName>
    </submittedName>
</protein>
<organism evidence="5 6">
    <name type="scientific">Mesonia maritima</name>
    <dbReference type="NCBI Taxonomy" id="1793873"/>
    <lineage>
        <taxon>Bacteria</taxon>
        <taxon>Pseudomonadati</taxon>
        <taxon>Bacteroidota</taxon>
        <taxon>Flavobacteriia</taxon>
        <taxon>Flavobacteriales</taxon>
        <taxon>Flavobacteriaceae</taxon>
        <taxon>Mesonia</taxon>
    </lineage>
</organism>
<feature type="domain" description="HTH araC/xylS-type" evidence="4">
    <location>
        <begin position="107"/>
        <end position="175"/>
    </location>
</feature>
<name>A0ABU1K5Z8_9FLAO</name>
<dbReference type="Pfam" id="PF12833">
    <property type="entry name" value="HTH_18"/>
    <property type="match status" value="1"/>
</dbReference>
<evidence type="ECO:0000259" key="4">
    <source>
        <dbReference type="PROSITE" id="PS01124"/>
    </source>
</evidence>
<evidence type="ECO:0000256" key="1">
    <source>
        <dbReference type="ARBA" id="ARBA00023015"/>
    </source>
</evidence>
<dbReference type="PROSITE" id="PS00041">
    <property type="entry name" value="HTH_ARAC_FAMILY_1"/>
    <property type="match status" value="1"/>
</dbReference>
<dbReference type="PROSITE" id="PS01124">
    <property type="entry name" value="HTH_ARAC_FAMILY_2"/>
    <property type="match status" value="1"/>
</dbReference>
<keyword evidence="6" id="KW-1185">Reference proteome</keyword>
<dbReference type="InterPro" id="IPR018062">
    <property type="entry name" value="HTH_AraC-typ_CS"/>
</dbReference>
<dbReference type="InterPro" id="IPR009057">
    <property type="entry name" value="Homeodomain-like_sf"/>
</dbReference>